<organism evidence="3 4">
    <name type="scientific">Jatropha curcas</name>
    <name type="common">Barbados nut</name>
    <dbReference type="NCBI Taxonomy" id="180498"/>
    <lineage>
        <taxon>Eukaryota</taxon>
        <taxon>Viridiplantae</taxon>
        <taxon>Streptophyta</taxon>
        <taxon>Embryophyta</taxon>
        <taxon>Tracheophyta</taxon>
        <taxon>Spermatophyta</taxon>
        <taxon>Magnoliopsida</taxon>
        <taxon>eudicotyledons</taxon>
        <taxon>Gunneridae</taxon>
        <taxon>Pentapetalae</taxon>
        <taxon>rosids</taxon>
        <taxon>fabids</taxon>
        <taxon>Malpighiales</taxon>
        <taxon>Euphorbiaceae</taxon>
        <taxon>Crotonoideae</taxon>
        <taxon>Jatropheae</taxon>
        <taxon>Jatropha</taxon>
    </lineage>
</organism>
<dbReference type="PANTHER" id="PTHR31890:SF19">
    <property type="entry name" value="PECTINESTERASE INHIBITOR DOMAIN-CONTAINING PROTEIN"/>
    <property type="match status" value="1"/>
</dbReference>
<protein>
    <recommendedName>
        <fullName evidence="2">Pectinesterase inhibitor domain-containing protein</fullName>
    </recommendedName>
</protein>
<dbReference type="EMBL" id="KK914427">
    <property type="protein sequence ID" value="KDP36581.1"/>
    <property type="molecule type" value="Genomic_DNA"/>
</dbReference>
<sequence length="183" mass="20995">MGFRFFLFFSYMIFMCLFLNFPSKTEAKTPFSTHQNKLLLEVCKQSEQFKFCMQLLQSKPRISTAKNITTVANYALALTRKKSVITRNFFNRLDGAKKNVVFEECANYFNETIGMLNLDGLEGGTASLDVHYALDNCEYCENVLDSAKIRSKSISAQINQWKKYYYVAYATVIVLEDETPTGP</sequence>
<gene>
    <name evidence="3" type="ORF">JCGZ_08348</name>
</gene>
<dbReference type="NCBIfam" id="TIGR01614">
    <property type="entry name" value="PME_inhib"/>
    <property type="match status" value="1"/>
</dbReference>
<dbReference type="Proteomes" id="UP000027138">
    <property type="component" value="Unassembled WGS sequence"/>
</dbReference>
<evidence type="ECO:0000313" key="4">
    <source>
        <dbReference type="Proteomes" id="UP000027138"/>
    </source>
</evidence>
<keyword evidence="1" id="KW-0732">Signal</keyword>
<proteinExistence type="predicted"/>
<keyword evidence="4" id="KW-1185">Reference proteome</keyword>
<dbReference type="GO" id="GO:0004857">
    <property type="term" value="F:enzyme inhibitor activity"/>
    <property type="evidence" value="ECO:0007669"/>
    <property type="project" value="InterPro"/>
</dbReference>
<dbReference type="AlphaFoldDB" id="A0A067KK12"/>
<feature type="domain" description="Pectinesterase inhibitor" evidence="2">
    <location>
        <begin position="41"/>
        <end position="165"/>
    </location>
</feature>
<evidence type="ECO:0000259" key="2">
    <source>
        <dbReference type="Pfam" id="PF04043"/>
    </source>
</evidence>
<dbReference type="InterPro" id="IPR006501">
    <property type="entry name" value="Pectinesterase_inhib_dom"/>
</dbReference>
<accession>A0A067KK12</accession>
<name>A0A067KK12_JATCU</name>
<dbReference type="SUPFAM" id="SSF101148">
    <property type="entry name" value="Plant invertase/pectin methylesterase inhibitor"/>
    <property type="match status" value="1"/>
</dbReference>
<dbReference type="OrthoDB" id="847190at2759"/>
<dbReference type="Gene3D" id="1.20.140.40">
    <property type="entry name" value="Invertase/pectin methylesterase inhibitor family protein"/>
    <property type="match status" value="1"/>
</dbReference>
<feature type="chain" id="PRO_5001643784" description="Pectinesterase inhibitor domain-containing protein" evidence="1">
    <location>
        <begin position="28"/>
        <end position="183"/>
    </location>
</feature>
<reference evidence="3 4" key="1">
    <citation type="journal article" date="2014" name="PLoS ONE">
        <title>Global Analysis of Gene Expression Profiles in Physic Nut (Jatropha curcas L.) Seedlings Exposed to Salt Stress.</title>
        <authorList>
            <person name="Zhang L."/>
            <person name="Zhang C."/>
            <person name="Wu P."/>
            <person name="Chen Y."/>
            <person name="Li M."/>
            <person name="Jiang H."/>
            <person name="Wu G."/>
        </authorList>
    </citation>
    <scope>NUCLEOTIDE SEQUENCE [LARGE SCALE GENOMIC DNA]</scope>
    <source>
        <strain evidence="4">cv. GZQX0401</strain>
        <tissue evidence="3">Young leaves</tissue>
    </source>
</reference>
<dbReference type="PANTHER" id="PTHR31890">
    <property type="entry name" value="PLANT INVERTASE/PECTIN METHYLESTERASE INHIBITOR SUPERFAMILY PROTEIN"/>
    <property type="match status" value="1"/>
</dbReference>
<feature type="signal peptide" evidence="1">
    <location>
        <begin position="1"/>
        <end position="27"/>
    </location>
</feature>
<dbReference type="CDD" id="cd14859">
    <property type="entry name" value="PMEI_like"/>
    <property type="match status" value="1"/>
</dbReference>
<evidence type="ECO:0000256" key="1">
    <source>
        <dbReference type="SAM" id="SignalP"/>
    </source>
</evidence>
<evidence type="ECO:0000313" key="3">
    <source>
        <dbReference type="EMBL" id="KDP36581.1"/>
    </source>
</evidence>
<dbReference type="InterPro" id="IPR035513">
    <property type="entry name" value="Invertase/methylesterase_inhib"/>
</dbReference>
<dbReference type="Pfam" id="PF04043">
    <property type="entry name" value="PMEI"/>
    <property type="match status" value="1"/>
</dbReference>